<keyword evidence="4" id="KW-1185">Reference proteome</keyword>
<dbReference type="AlphaFoldDB" id="A0A8J5YTL4"/>
<dbReference type="PANTHER" id="PTHR48048:SF45">
    <property type="entry name" value="GLYCOSYLTRANSFERASE"/>
    <property type="match status" value="1"/>
</dbReference>
<dbReference type="EMBL" id="JAHUZN010000004">
    <property type="protein sequence ID" value="KAG8496158.1"/>
    <property type="molecule type" value="Genomic_DNA"/>
</dbReference>
<dbReference type="InterPro" id="IPR002213">
    <property type="entry name" value="UDP_glucos_trans"/>
</dbReference>
<dbReference type="PROSITE" id="PS00375">
    <property type="entry name" value="UDPGT"/>
    <property type="match status" value="2"/>
</dbReference>
<comment type="similarity">
    <text evidence="1">Belongs to the UDP-glycosyltransferase family.</text>
</comment>
<evidence type="ECO:0008006" key="5">
    <source>
        <dbReference type="Google" id="ProtNLM"/>
    </source>
</evidence>
<keyword evidence="2" id="KW-0808">Transferase</keyword>
<dbReference type="SUPFAM" id="SSF53756">
    <property type="entry name" value="UDP-Glycosyltransferase/glycogen phosphorylase"/>
    <property type="match status" value="2"/>
</dbReference>
<dbReference type="FunFam" id="3.40.50.2000:FF:000056">
    <property type="entry name" value="Glycosyltransferase"/>
    <property type="match status" value="2"/>
</dbReference>
<dbReference type="GO" id="GO:0035251">
    <property type="term" value="F:UDP-glucosyltransferase activity"/>
    <property type="evidence" value="ECO:0007669"/>
    <property type="project" value="InterPro"/>
</dbReference>
<evidence type="ECO:0000313" key="4">
    <source>
        <dbReference type="Proteomes" id="UP000701853"/>
    </source>
</evidence>
<dbReference type="CDD" id="cd03784">
    <property type="entry name" value="GT1_Gtf-like"/>
    <property type="match status" value="2"/>
</dbReference>
<dbReference type="PANTHER" id="PTHR48048">
    <property type="entry name" value="GLYCOSYLTRANSFERASE"/>
    <property type="match status" value="1"/>
</dbReference>
<accession>A0A8J5YTL4</accession>
<dbReference type="Gene3D" id="3.40.50.2000">
    <property type="entry name" value="Glycogen Phosphorylase B"/>
    <property type="match status" value="4"/>
</dbReference>
<evidence type="ECO:0000313" key="3">
    <source>
        <dbReference type="EMBL" id="KAG8496158.1"/>
    </source>
</evidence>
<dbReference type="InterPro" id="IPR035595">
    <property type="entry name" value="UDP_glycos_trans_CS"/>
</dbReference>
<reference evidence="3 4" key="1">
    <citation type="journal article" date="2021" name="bioRxiv">
        <title>The Gossypium anomalum genome as a resource for cotton improvement and evolutionary analysis of hybrid incompatibility.</title>
        <authorList>
            <person name="Grover C.E."/>
            <person name="Yuan D."/>
            <person name="Arick M.A."/>
            <person name="Miller E.R."/>
            <person name="Hu G."/>
            <person name="Peterson D.G."/>
            <person name="Wendel J.F."/>
            <person name="Udall J.A."/>
        </authorList>
    </citation>
    <scope>NUCLEOTIDE SEQUENCE [LARGE SCALE GENOMIC DNA]</scope>
    <source>
        <strain evidence="3">JFW-Udall</strain>
        <tissue evidence="3">Leaf</tissue>
    </source>
</reference>
<evidence type="ECO:0000256" key="2">
    <source>
        <dbReference type="ARBA" id="ARBA00022679"/>
    </source>
</evidence>
<comment type="caution">
    <text evidence="3">The sequence shown here is derived from an EMBL/GenBank/DDBJ whole genome shotgun (WGS) entry which is preliminary data.</text>
</comment>
<proteinExistence type="inferred from homology"/>
<organism evidence="3 4">
    <name type="scientific">Gossypium anomalum</name>
    <dbReference type="NCBI Taxonomy" id="47600"/>
    <lineage>
        <taxon>Eukaryota</taxon>
        <taxon>Viridiplantae</taxon>
        <taxon>Streptophyta</taxon>
        <taxon>Embryophyta</taxon>
        <taxon>Tracheophyta</taxon>
        <taxon>Spermatophyta</taxon>
        <taxon>Magnoliopsida</taxon>
        <taxon>eudicotyledons</taxon>
        <taxon>Gunneridae</taxon>
        <taxon>Pentapetalae</taxon>
        <taxon>rosids</taxon>
        <taxon>malvids</taxon>
        <taxon>Malvales</taxon>
        <taxon>Malvaceae</taxon>
        <taxon>Malvoideae</taxon>
        <taxon>Gossypium</taxon>
    </lineage>
</organism>
<gene>
    <name evidence="3" type="ORF">CXB51_009486</name>
</gene>
<sequence length="1197" mass="132746">MKAELVFIPMPRMGHFVSMVQLAKLLLDLHPNLSITVLMMKLNPDAKLVAYVHSLTATRMKFIDLPPPETHEDESSSNFVTTLLQTHGPLVKQAATNIVQYSTSVLESPLLAGFVLDMFLTPFIDLGNELGVPSYVFYTSGAAFLGFQFYILHLHDEQNVNIFELKDLDTEFTIPSYLNPVSSKLFPTFFLKPESLPVVITLTRRLRKAKGIMINTFWELESHAISSLSESSALPVYPVGPILNLESESEVHQSSDIMKWLDEQPPSSVVFLCFGSGGSFNGDQVKEIAFALEQSGHRFLWSLRKPPHPSKGPWASPTDYDDASEVLPEGFLDRTHGIGKIIGWAPQVAILGHPATGGFVSHCGWNSTLESIWFGVPIAAWPIYAEQQLNAFELVRELGLAVEIKMDYRRDGMDSGEIEIVSAKTIEKGIRSVMEEGSDVRKRVKEMSEKSRKALMNAGSSHSTLRGLVDDLMNNMFTKNYQDVSGLHSSILSIFFIVSVACPVPYQMVMKAELVFIPMPRMGHFVSMVQLAKLLLDLYPNLSITVLMMKLNPDAKLTAYVHSLTATRMKFINLLPPETHEDESSSNFVTTLLQTHGPLVKQAATNIVQYSTSVLDSPLLVGFVLDMFLTPFIDLGNELGVPSYVFYTSGATFLGFQFYILDLYDEQNVNIFELKDSDTEFTIPSYLNPVSSKLFPTFFLKPESLPVVITLTRRLRKAKGIMINTFWELESYAISSLSDASALPVYPVGPLLNLESESEVHQSSDIMKWLDEQPPLSVVFLCFGSGGSFNGDQAKEIAFALEQSGHRFLWSLRQPPYPSKGPRASPTDYDDASEVLPEGFLDRTHGIGKIIGWAPQVAILGHPATGGFVSHCGWNSTLESIWFGVPIVAWPVFAEQQLHAFEFVRELGLAVEIKMDYRRAGTDSSEIEIVSSKTIEKGIRSVMEEGSDVRKRGKEMSEKSRKALMNAGSSCSTLRGLVDDVMNSMFTKIYQANDIPVNNSLDPTKCPGMHCLISSKAHSVSESRSPANCIHSRSYIRNGREPTQGLPGKPYLQNACLEEAVPLHTPRPSDPSSYLASSLHHLHYLVLSTNALPIAILEIFHSQNLTTNTPFPAKSPPSFKPPLIVLVSSTGSFLSLIWNPYTNFLFGDFVDVVAVQNGPVFTKRVHVNALSGEKEGKRFLKEALCLHGQKTLPKALP</sequence>
<protein>
    <recommendedName>
        <fullName evidence="5">UDP-glycosyltransferases domain-containing protein</fullName>
    </recommendedName>
</protein>
<dbReference type="Proteomes" id="UP000701853">
    <property type="component" value="Chromosome 4"/>
</dbReference>
<dbReference type="InterPro" id="IPR050481">
    <property type="entry name" value="UDP-glycosyltransf_plant"/>
</dbReference>
<evidence type="ECO:0000256" key="1">
    <source>
        <dbReference type="ARBA" id="ARBA00009995"/>
    </source>
</evidence>
<name>A0A8J5YTL4_9ROSI</name>
<dbReference type="OrthoDB" id="5835829at2759"/>
<dbReference type="Pfam" id="PF00201">
    <property type="entry name" value="UDPGT"/>
    <property type="match status" value="2"/>
</dbReference>